<evidence type="ECO:0000256" key="1">
    <source>
        <dbReference type="ARBA" id="ARBA00022679"/>
    </source>
</evidence>
<dbReference type="Pfam" id="PF20866">
    <property type="entry name" value="MdcG_N"/>
    <property type="match status" value="1"/>
</dbReference>
<proteinExistence type="predicted"/>
<accession>A0ABY2SI49</accession>
<evidence type="ECO:0000313" key="6">
    <source>
        <dbReference type="Proteomes" id="UP000305202"/>
    </source>
</evidence>
<name>A0ABY2SI49_9HYPH</name>
<reference evidence="5 6" key="1">
    <citation type="submission" date="2019-04" db="EMBL/GenBank/DDBJ databases">
        <authorList>
            <person name="Li M."/>
            <person name="Gao C."/>
        </authorList>
    </citation>
    <scope>NUCLEOTIDE SEQUENCE [LARGE SCALE GENOMIC DNA]</scope>
    <source>
        <strain evidence="5 6">BGMRC 2031</strain>
    </source>
</reference>
<dbReference type="InterPro" id="IPR049180">
    <property type="entry name" value="MdcG_C"/>
</dbReference>
<evidence type="ECO:0000259" key="4">
    <source>
        <dbReference type="Pfam" id="PF20866"/>
    </source>
</evidence>
<keyword evidence="6" id="KW-1185">Reference proteome</keyword>
<dbReference type="NCBIfam" id="TIGR03135">
    <property type="entry name" value="malonate_mdcG"/>
    <property type="match status" value="1"/>
</dbReference>
<dbReference type="RefSeq" id="WP_136991168.1">
    <property type="nucleotide sequence ID" value="NZ_SZPQ01000023.1"/>
</dbReference>
<dbReference type="Pfam" id="PF10620">
    <property type="entry name" value="MdcG"/>
    <property type="match status" value="1"/>
</dbReference>
<dbReference type="NCBIfam" id="NF002332">
    <property type="entry name" value="PRK01293.1"/>
    <property type="match status" value="1"/>
</dbReference>
<keyword evidence="2" id="KW-0548">Nucleotidyltransferase</keyword>
<protein>
    <submittedName>
        <fullName evidence="5">Malonate decarboxylase holo-ACP synthase</fullName>
    </submittedName>
</protein>
<evidence type="ECO:0000259" key="3">
    <source>
        <dbReference type="Pfam" id="PF10620"/>
    </source>
</evidence>
<dbReference type="Proteomes" id="UP000305202">
    <property type="component" value="Unassembled WGS sequence"/>
</dbReference>
<dbReference type="EMBL" id="SZPQ01000023">
    <property type="protein sequence ID" value="TKI05027.1"/>
    <property type="molecule type" value="Genomic_DNA"/>
</dbReference>
<feature type="domain" description="Phosphoribosyl-dephospho-CoA transferase MdcG C-terminal" evidence="3">
    <location>
        <begin position="95"/>
        <end position="202"/>
    </location>
</feature>
<organism evidence="5 6">
    <name type="scientific">Martelella alba</name>
    <dbReference type="NCBI Taxonomy" id="2590451"/>
    <lineage>
        <taxon>Bacteria</taxon>
        <taxon>Pseudomonadati</taxon>
        <taxon>Pseudomonadota</taxon>
        <taxon>Alphaproteobacteria</taxon>
        <taxon>Hyphomicrobiales</taxon>
        <taxon>Aurantimonadaceae</taxon>
        <taxon>Martelella</taxon>
    </lineage>
</organism>
<evidence type="ECO:0000256" key="2">
    <source>
        <dbReference type="ARBA" id="ARBA00022695"/>
    </source>
</evidence>
<dbReference type="InterPro" id="IPR048903">
    <property type="entry name" value="MdcG_N"/>
</dbReference>
<gene>
    <name evidence="5" type="ORF">FCN80_15990</name>
</gene>
<evidence type="ECO:0000313" key="5">
    <source>
        <dbReference type="EMBL" id="TKI05027.1"/>
    </source>
</evidence>
<keyword evidence="1" id="KW-0808">Transferase</keyword>
<sequence length="214" mass="23719">MHQPEPHDLLWLGDARDLSFPAPPPDWVTRAWSPVWPVVVRRDRGPAGFIPVGIRGAQRRERVAAWVAVEHVRRVVTPEMLVRQWINTPAGQNDELPVLRALRHVARQKWPWAWGVTGSCGYMLATGIRVCRADSDLDLLIRCPRPLPAADAASLAVMLPALPCRADIQLETPLGGCALVEWLRGGKVMVKTATGPLLTDNPWPWAEQSAAGHR</sequence>
<dbReference type="InterPro" id="IPR017557">
    <property type="entry name" value="Holo-ACP_synthase"/>
</dbReference>
<comment type="caution">
    <text evidence="5">The sequence shown here is derived from an EMBL/GenBank/DDBJ whole genome shotgun (WGS) entry which is preliminary data.</text>
</comment>
<feature type="domain" description="Phosphoribosyl-dephospho-CoA transferase MdcG N-terminal" evidence="4">
    <location>
        <begin position="6"/>
        <end position="78"/>
    </location>
</feature>